<protein>
    <submittedName>
        <fullName evidence="3">Uncharacterized protein</fullName>
    </submittedName>
</protein>
<keyword evidence="2" id="KW-0472">Membrane</keyword>
<proteinExistence type="predicted"/>
<dbReference type="STRING" id="1796606.A2G96_25480"/>
<evidence type="ECO:0000256" key="2">
    <source>
        <dbReference type="SAM" id="Phobius"/>
    </source>
</evidence>
<feature type="region of interest" description="Disordered" evidence="1">
    <location>
        <begin position="73"/>
        <end position="97"/>
    </location>
</feature>
<dbReference type="Proteomes" id="UP000075238">
    <property type="component" value="Chromosome 2"/>
</dbReference>
<evidence type="ECO:0000256" key="1">
    <source>
        <dbReference type="SAM" id="MobiDB-lite"/>
    </source>
</evidence>
<organism evidence="3 4">
    <name type="scientific">Cupriavidus nantongensis</name>
    <dbReference type="NCBI Taxonomy" id="1796606"/>
    <lineage>
        <taxon>Bacteria</taxon>
        <taxon>Pseudomonadati</taxon>
        <taxon>Pseudomonadota</taxon>
        <taxon>Betaproteobacteria</taxon>
        <taxon>Burkholderiales</taxon>
        <taxon>Burkholderiaceae</taxon>
        <taxon>Cupriavidus</taxon>
    </lineage>
</organism>
<name>A0A142JSU8_9BURK</name>
<dbReference type="RefSeq" id="WP_062802975.1">
    <property type="nucleotide sequence ID" value="NZ_CP014845.1"/>
</dbReference>
<accession>A0A142JSU8</accession>
<sequence>MKWILAAMAVLVASQLVSGWWVPVLALAIWAGGVLLIMLAGRLPGDRERHALAATPGVTGPVPAAPAPLVVAPESSPTPVPASHSFEPAATPHPEQDDNSWYLPLEVIGIFFNERWPRRDICTTREYFLRGGDRLLLRYAPPCATPAGQFWTCDVSGRWRDGSLPRQEVRVSAAGFACIPIPHDGVYEIGVGQGDPTGAEHGEIEAWLESDSPDRLGQSNVPLQQSGVTWRCDTAGQWHVEIAHESTALDRAAIPPQQQASVPRSAVVLFDPRQLAWDEAGIADPTTDWEAERRHVFRYYLQLSRGDVLAFEYAWRHATFGVPMEDGQGISFTHGELELTQFVRSPTLLSVHSGWSETREKTSRVMTVVCPDDGIFQLDLTLYGPAAWRSRPSPDFLQLRVLGVFLHRPAQVRDFSLTEGWVEDWYQRTVPVPRAALAQHPTDSRMQDLSGTHA</sequence>
<dbReference type="AlphaFoldDB" id="A0A142JSU8"/>
<gene>
    <name evidence="3" type="ORF">A2G96_25480</name>
</gene>
<evidence type="ECO:0000313" key="4">
    <source>
        <dbReference type="Proteomes" id="UP000075238"/>
    </source>
</evidence>
<reference evidence="3 4" key="1">
    <citation type="submission" date="2016-03" db="EMBL/GenBank/DDBJ databases">
        <title>Complete genome sequence of a novel chlorpyrifos degrading bacterium, Cupriavidus nantongensis sp. X1.</title>
        <authorList>
            <person name="Fang L."/>
        </authorList>
    </citation>
    <scope>NUCLEOTIDE SEQUENCE [LARGE SCALE GENOMIC DNA]</scope>
    <source>
        <strain evidence="3 4">X1</strain>
    </source>
</reference>
<feature type="transmembrane region" description="Helical" evidence="2">
    <location>
        <begin position="20"/>
        <end position="40"/>
    </location>
</feature>
<keyword evidence="2" id="KW-1133">Transmembrane helix</keyword>
<keyword evidence="2" id="KW-0812">Transmembrane</keyword>
<dbReference type="EMBL" id="CP014845">
    <property type="protein sequence ID" value="AMR81160.1"/>
    <property type="molecule type" value="Genomic_DNA"/>
</dbReference>
<evidence type="ECO:0000313" key="3">
    <source>
        <dbReference type="EMBL" id="AMR81160.1"/>
    </source>
</evidence>
<dbReference type="KEGG" id="cnan:A2G96_25480"/>
<keyword evidence="4" id="KW-1185">Reference proteome</keyword>